<dbReference type="InterPro" id="IPR050483">
    <property type="entry name" value="CoA-transferase_III_domain"/>
</dbReference>
<accession>A0A369T6G9</accession>
<dbReference type="EMBL" id="QPMH01000018">
    <property type="protein sequence ID" value="RDD60921.1"/>
    <property type="molecule type" value="Genomic_DNA"/>
</dbReference>
<organism evidence="2 3">
    <name type="scientific">Ferruginivarius sediminum</name>
    <dbReference type="NCBI Taxonomy" id="2661937"/>
    <lineage>
        <taxon>Bacteria</taxon>
        <taxon>Pseudomonadati</taxon>
        <taxon>Pseudomonadota</taxon>
        <taxon>Alphaproteobacteria</taxon>
        <taxon>Rhodospirillales</taxon>
        <taxon>Rhodospirillaceae</taxon>
        <taxon>Ferruginivarius</taxon>
    </lineage>
</organism>
<name>A0A369T6G9_9PROT</name>
<comment type="caution">
    <text evidence="2">The sequence shown here is derived from an EMBL/GenBank/DDBJ whole genome shotgun (WGS) entry which is preliminary data.</text>
</comment>
<protein>
    <submittedName>
        <fullName evidence="2">CoA transferase</fullName>
    </submittedName>
</protein>
<gene>
    <name evidence="2" type="ORF">DRB17_15795</name>
</gene>
<dbReference type="Pfam" id="PF02515">
    <property type="entry name" value="CoA_transf_3"/>
    <property type="match status" value="1"/>
</dbReference>
<dbReference type="Proteomes" id="UP000253941">
    <property type="component" value="Unassembled WGS sequence"/>
</dbReference>
<dbReference type="Gene3D" id="3.40.50.10540">
    <property type="entry name" value="Crotonobetainyl-coa:carnitine coa-transferase, domain 1"/>
    <property type="match status" value="1"/>
</dbReference>
<keyword evidence="1 2" id="KW-0808">Transferase</keyword>
<dbReference type="GO" id="GO:0008410">
    <property type="term" value="F:CoA-transferase activity"/>
    <property type="evidence" value="ECO:0007669"/>
    <property type="project" value="TreeGrafter"/>
</dbReference>
<keyword evidence="3" id="KW-1185">Reference proteome</keyword>
<sequence length="385" mass="41249">MAASELLADGEAKPLDGTLVVSLEQAVAAPVCTRRLALAGARVIKVERAEGDFARGYDDYVKGQSTYFVWANHGKESICLDLKDPDDKALMWRLLARADVFVQNLSAGAVDRLGFDSASLKEAAPRLIVCAISGYGSGHALEGMRAYDMLIQAESGFSSVSGGGRVGVSIADILTGINAYGGILEALARRERTGTGDHFSVSLFASMADLMAVPLLQARYHGKGPSYMGMRHPSIVPYGAFPVADGKEVVIAVQNEREWERLCRDVLRSPALAERPEYASNTKRKSHRDEVEASIASITGALSEAELIDRLEAARVAYGRMNTPEDVLAHPAYREVSVGVGDAESARMPAPPLAAPWLTETLGHCPALGEDTQAIRQEFGEDGNS</sequence>
<dbReference type="AlphaFoldDB" id="A0A369T6G9"/>
<evidence type="ECO:0000256" key="1">
    <source>
        <dbReference type="ARBA" id="ARBA00022679"/>
    </source>
</evidence>
<dbReference type="InterPro" id="IPR003673">
    <property type="entry name" value="CoA-Trfase_fam_III"/>
</dbReference>
<dbReference type="PANTHER" id="PTHR48207">
    <property type="entry name" value="SUCCINATE--HYDROXYMETHYLGLUTARATE COA-TRANSFERASE"/>
    <property type="match status" value="1"/>
</dbReference>
<dbReference type="Gene3D" id="3.30.1540.10">
    <property type="entry name" value="formyl-coa transferase, domain 3"/>
    <property type="match status" value="1"/>
</dbReference>
<dbReference type="PANTHER" id="PTHR48207:SF3">
    <property type="entry name" value="SUCCINATE--HYDROXYMETHYLGLUTARATE COA-TRANSFERASE"/>
    <property type="match status" value="1"/>
</dbReference>
<evidence type="ECO:0000313" key="3">
    <source>
        <dbReference type="Proteomes" id="UP000253941"/>
    </source>
</evidence>
<dbReference type="InterPro" id="IPR044855">
    <property type="entry name" value="CoA-Trfase_III_dom3_sf"/>
</dbReference>
<dbReference type="RefSeq" id="WP_114583186.1">
    <property type="nucleotide sequence ID" value="NZ_QPMH01000018.1"/>
</dbReference>
<evidence type="ECO:0000313" key="2">
    <source>
        <dbReference type="EMBL" id="RDD60921.1"/>
    </source>
</evidence>
<reference evidence="2 3" key="1">
    <citation type="submission" date="2018-07" db="EMBL/GenBank/DDBJ databases">
        <title>Venubactetium sediminum gen. nov., sp. nov., isolated from a marine solar saltern.</title>
        <authorList>
            <person name="Wang S."/>
        </authorList>
    </citation>
    <scope>NUCLEOTIDE SEQUENCE [LARGE SCALE GENOMIC DNA]</scope>
    <source>
        <strain evidence="2 3">WD2A32</strain>
    </source>
</reference>
<dbReference type="InterPro" id="IPR023606">
    <property type="entry name" value="CoA-Trfase_III_dom_1_sf"/>
</dbReference>
<proteinExistence type="predicted"/>
<dbReference type="SUPFAM" id="SSF89796">
    <property type="entry name" value="CoA-transferase family III (CaiB/BaiF)"/>
    <property type="match status" value="1"/>
</dbReference>